<proteinExistence type="predicted"/>
<dbReference type="Proteomes" id="UP001597244">
    <property type="component" value="Unassembled WGS sequence"/>
</dbReference>
<dbReference type="SUPFAM" id="SSF48208">
    <property type="entry name" value="Six-hairpin glycosidases"/>
    <property type="match status" value="1"/>
</dbReference>
<organism evidence="2 3">
    <name type="scientific">Lapidilactobacillus mulanensis</name>
    <dbReference type="NCBI Taxonomy" id="2485999"/>
    <lineage>
        <taxon>Bacteria</taxon>
        <taxon>Bacillati</taxon>
        <taxon>Bacillota</taxon>
        <taxon>Bacilli</taxon>
        <taxon>Lactobacillales</taxon>
        <taxon>Lactobacillaceae</taxon>
        <taxon>Lapidilactobacillus</taxon>
    </lineage>
</organism>
<evidence type="ECO:0000313" key="2">
    <source>
        <dbReference type="EMBL" id="MFD1466539.1"/>
    </source>
</evidence>
<dbReference type="InterPro" id="IPR012341">
    <property type="entry name" value="6hp_glycosidase-like_sf"/>
</dbReference>
<dbReference type="PANTHER" id="PTHR33886">
    <property type="entry name" value="UNSATURATED RHAMNOGALACTURONAN HYDROLASE (EUROFUNG)"/>
    <property type="match status" value="1"/>
</dbReference>
<dbReference type="InterPro" id="IPR052043">
    <property type="entry name" value="PolySaccharide_Degr_Enz"/>
</dbReference>
<dbReference type="RefSeq" id="WP_125576993.1">
    <property type="nucleotide sequence ID" value="NZ_JBHTOF010000104.1"/>
</dbReference>
<keyword evidence="3" id="KW-1185">Reference proteome</keyword>
<sequence>MNKPIGEITLNTLFDRYPLLPELPQYNGKWSYDIGVVLQGVKLAYQQTNDRQYLDYIKATMALYIQADGSIRNYEYEHFNLDSINNGKSALFLFEQTGDQKYKLACDQLYQQLQNMPRTTDGGFWHKQIYPQQMWLDGLYMAEPFYAEYILKFRPRSEMADVVQQFTLAYQHTLDEKTGLLYHAWNEDRQQPWADPKTGHSPHFWGRAIGWYLMGLVDTYEIIRAEFPKEAQQLQAIFLKTMVPLRSYRSGIYRAWYQVVDAGERHGNYLEASASAMIVYAMEKAARLSILTPDWQVFIKDSYQGLLDNFVFYTKEGWLNLVRNCQVAGLGGADQRDGSFVYYISEPIITNDFKGYGAFLLAALEADPLVSRI</sequence>
<dbReference type="InterPro" id="IPR010905">
    <property type="entry name" value="Glyco_hydro_88"/>
</dbReference>
<keyword evidence="1 2" id="KW-0378">Hydrolase</keyword>
<accession>A0ABW4DPG5</accession>
<dbReference type="InterPro" id="IPR008928">
    <property type="entry name" value="6-hairpin_glycosidase_sf"/>
</dbReference>
<dbReference type="GO" id="GO:0016787">
    <property type="term" value="F:hydrolase activity"/>
    <property type="evidence" value="ECO:0007669"/>
    <property type="project" value="UniProtKB-KW"/>
</dbReference>
<protein>
    <submittedName>
        <fullName evidence="2">Glycoside hydrolase family 105 protein</fullName>
    </submittedName>
</protein>
<gene>
    <name evidence="2" type="ORF">ACFQ4L_10740</name>
</gene>
<dbReference type="PANTHER" id="PTHR33886:SF8">
    <property type="entry name" value="UNSATURATED RHAMNOGALACTURONAN HYDROLASE (EUROFUNG)"/>
    <property type="match status" value="1"/>
</dbReference>
<evidence type="ECO:0000313" key="3">
    <source>
        <dbReference type="Proteomes" id="UP001597244"/>
    </source>
</evidence>
<evidence type="ECO:0000256" key="1">
    <source>
        <dbReference type="ARBA" id="ARBA00022801"/>
    </source>
</evidence>
<dbReference type="Gene3D" id="1.50.10.10">
    <property type="match status" value="1"/>
</dbReference>
<dbReference type="EMBL" id="JBHTOF010000104">
    <property type="protein sequence ID" value="MFD1466539.1"/>
    <property type="molecule type" value="Genomic_DNA"/>
</dbReference>
<reference evidence="3" key="1">
    <citation type="journal article" date="2019" name="Int. J. Syst. Evol. Microbiol.">
        <title>The Global Catalogue of Microorganisms (GCM) 10K type strain sequencing project: providing services to taxonomists for standard genome sequencing and annotation.</title>
        <authorList>
            <consortium name="The Broad Institute Genomics Platform"/>
            <consortium name="The Broad Institute Genome Sequencing Center for Infectious Disease"/>
            <person name="Wu L."/>
            <person name="Ma J."/>
        </authorList>
    </citation>
    <scope>NUCLEOTIDE SEQUENCE [LARGE SCALE GENOMIC DNA]</scope>
    <source>
        <strain evidence="3">CCM 8951</strain>
    </source>
</reference>
<comment type="caution">
    <text evidence="2">The sequence shown here is derived from an EMBL/GenBank/DDBJ whole genome shotgun (WGS) entry which is preliminary data.</text>
</comment>
<name>A0ABW4DPG5_9LACO</name>
<dbReference type="Pfam" id="PF07470">
    <property type="entry name" value="Glyco_hydro_88"/>
    <property type="match status" value="1"/>
</dbReference>